<gene>
    <name evidence="1" type="ORF">Anas_02759</name>
</gene>
<sequence>MNLIFKSVFQPAYCSYRLLQFQLPSISSHRYKSVGVQKKIRVVPNKNKFDTPMSLLLDELEEETDYTIPLTPEHIQDQFEFRKLEMKKMQSKQYLKSIEYKYFREYRQAIRREPNLMTWAMKEHMVNLHMLDPDTWNVETLSYAFPASRFRVSEILKSKLNTPSEEKVKKHDETVLKNWKTLTKGKFGSIGLLKKLISGRIAKVGGETLPAAPIDVAQKTKDLIFTPTGDVYVYLLNTEIWKYKELRGSDTKNDGGIKKGKNESCKFVSLLGLMGRLKFLGRRKGTSINTSGNEEILLV</sequence>
<accession>A0A5N5TPQ1</accession>
<dbReference type="PANTHER" id="PTHR13475:SF3">
    <property type="entry name" value="NEUGRIN"/>
    <property type="match status" value="1"/>
</dbReference>
<comment type="caution">
    <text evidence="1">The sequence shown here is derived from an EMBL/GenBank/DDBJ whole genome shotgun (WGS) entry which is preliminary data.</text>
</comment>
<evidence type="ECO:0000313" key="1">
    <source>
        <dbReference type="EMBL" id="KAB7508157.1"/>
    </source>
</evidence>
<dbReference type="OrthoDB" id="6372308at2759"/>
<dbReference type="EMBL" id="SEYY01000034">
    <property type="protein sequence ID" value="KAB7508157.1"/>
    <property type="molecule type" value="Genomic_DNA"/>
</dbReference>
<keyword evidence="2" id="KW-1185">Reference proteome</keyword>
<name>A0A5N5TPQ1_9CRUS</name>
<protein>
    <submittedName>
        <fullName evidence="1">Uncharacterized protein</fullName>
    </submittedName>
</protein>
<dbReference type="GO" id="GO:0005634">
    <property type="term" value="C:nucleus"/>
    <property type="evidence" value="ECO:0007669"/>
    <property type="project" value="TreeGrafter"/>
</dbReference>
<evidence type="ECO:0000313" key="2">
    <source>
        <dbReference type="Proteomes" id="UP000326759"/>
    </source>
</evidence>
<dbReference type="Proteomes" id="UP000326759">
    <property type="component" value="Unassembled WGS sequence"/>
</dbReference>
<proteinExistence type="predicted"/>
<dbReference type="PANTHER" id="PTHR13475">
    <property type="entry name" value="NEUGRIN"/>
    <property type="match status" value="1"/>
</dbReference>
<reference evidence="1 2" key="1">
    <citation type="journal article" date="2019" name="PLoS Biol.">
        <title>Sex chromosomes control vertical transmission of feminizing Wolbachia symbionts in an isopod.</title>
        <authorList>
            <person name="Becking T."/>
            <person name="Chebbi M.A."/>
            <person name="Giraud I."/>
            <person name="Moumen B."/>
            <person name="Laverre T."/>
            <person name="Caubet Y."/>
            <person name="Peccoud J."/>
            <person name="Gilbert C."/>
            <person name="Cordaux R."/>
        </authorList>
    </citation>
    <scope>NUCLEOTIDE SEQUENCE [LARGE SCALE GENOMIC DNA]</scope>
    <source>
        <strain evidence="1">ANa2</strain>
        <tissue evidence="1">Whole body excluding digestive tract and cuticle</tissue>
    </source>
</reference>
<dbReference type="AlphaFoldDB" id="A0A5N5TPQ1"/>
<dbReference type="InterPro" id="IPR010487">
    <property type="entry name" value="NGRN/Rrg9"/>
</dbReference>
<organism evidence="1 2">
    <name type="scientific">Armadillidium nasatum</name>
    <dbReference type="NCBI Taxonomy" id="96803"/>
    <lineage>
        <taxon>Eukaryota</taxon>
        <taxon>Metazoa</taxon>
        <taxon>Ecdysozoa</taxon>
        <taxon>Arthropoda</taxon>
        <taxon>Crustacea</taxon>
        <taxon>Multicrustacea</taxon>
        <taxon>Malacostraca</taxon>
        <taxon>Eumalacostraca</taxon>
        <taxon>Peracarida</taxon>
        <taxon>Isopoda</taxon>
        <taxon>Oniscidea</taxon>
        <taxon>Crinocheta</taxon>
        <taxon>Armadillidiidae</taxon>
        <taxon>Armadillidium</taxon>
    </lineage>
</organism>